<sequence>MPKAEWNGKVIAESTDFQRVEGNIYFPPDSIKSEFLQPTSHSSSCPWKGAASYYNIVVDGNTNENAAWYYPEPLEKAKNIKNYVAFWKGVKITE</sequence>
<accession>A0A397TNX9</accession>
<dbReference type="Gene3D" id="2.170.150.40">
    <property type="entry name" value="Domain of unknown function (DUF427)"/>
    <property type="match status" value="1"/>
</dbReference>
<dbReference type="PANTHER" id="PTHR34310">
    <property type="entry name" value="DUF427 DOMAIN PROTEIN (AFU_ORTHOLOGUE AFUA_3G02220)"/>
    <property type="match status" value="1"/>
</dbReference>
<dbReference type="InterPro" id="IPR038694">
    <property type="entry name" value="DUF427_sf"/>
</dbReference>
<organism evidence="2 3">
    <name type="scientific">Glomus cerebriforme</name>
    <dbReference type="NCBI Taxonomy" id="658196"/>
    <lineage>
        <taxon>Eukaryota</taxon>
        <taxon>Fungi</taxon>
        <taxon>Fungi incertae sedis</taxon>
        <taxon>Mucoromycota</taxon>
        <taxon>Glomeromycotina</taxon>
        <taxon>Glomeromycetes</taxon>
        <taxon>Glomerales</taxon>
        <taxon>Glomeraceae</taxon>
        <taxon>Glomus</taxon>
    </lineage>
</organism>
<dbReference type="OrthoDB" id="18996at2759"/>
<reference evidence="2 3" key="1">
    <citation type="submission" date="2018-06" db="EMBL/GenBank/DDBJ databases">
        <title>Comparative genomics reveals the genomic features of Rhizophagus irregularis, R. cerebriforme, R. diaphanum and Gigaspora rosea, and their symbiotic lifestyle signature.</title>
        <authorList>
            <person name="Morin E."/>
            <person name="San Clemente H."/>
            <person name="Chen E.C.H."/>
            <person name="De La Providencia I."/>
            <person name="Hainaut M."/>
            <person name="Kuo A."/>
            <person name="Kohler A."/>
            <person name="Murat C."/>
            <person name="Tang N."/>
            <person name="Roy S."/>
            <person name="Loubradou J."/>
            <person name="Henrissat B."/>
            <person name="Grigoriev I.V."/>
            <person name="Corradi N."/>
            <person name="Roux C."/>
            <person name="Martin F.M."/>
        </authorList>
    </citation>
    <scope>NUCLEOTIDE SEQUENCE [LARGE SCALE GENOMIC DNA]</scope>
    <source>
        <strain evidence="2 3">DAOM 227022</strain>
    </source>
</reference>
<dbReference type="Proteomes" id="UP000265703">
    <property type="component" value="Unassembled WGS sequence"/>
</dbReference>
<evidence type="ECO:0000259" key="1">
    <source>
        <dbReference type="Pfam" id="PF04248"/>
    </source>
</evidence>
<feature type="domain" description="DUF427" evidence="1">
    <location>
        <begin position="3"/>
        <end position="88"/>
    </location>
</feature>
<gene>
    <name evidence="2" type="ORF">C1645_754594</name>
</gene>
<comment type="caution">
    <text evidence="2">The sequence shown here is derived from an EMBL/GenBank/DDBJ whole genome shotgun (WGS) entry which is preliminary data.</text>
</comment>
<dbReference type="Pfam" id="PF04248">
    <property type="entry name" value="NTP_transf_9"/>
    <property type="match status" value="1"/>
</dbReference>
<name>A0A397TNX9_9GLOM</name>
<dbReference type="InterPro" id="IPR007361">
    <property type="entry name" value="DUF427"/>
</dbReference>
<protein>
    <recommendedName>
        <fullName evidence="1">DUF427 domain-containing protein</fullName>
    </recommendedName>
</protein>
<dbReference type="AlphaFoldDB" id="A0A397TNX9"/>
<dbReference type="EMBL" id="QKYT01000043">
    <property type="protein sequence ID" value="RIA96564.1"/>
    <property type="molecule type" value="Genomic_DNA"/>
</dbReference>
<dbReference type="PANTHER" id="PTHR34310:SF5">
    <property type="entry name" value="DUF427 DOMAIN PROTEIN (AFU_ORTHOLOGUE AFUA_3G02220)"/>
    <property type="match status" value="1"/>
</dbReference>
<proteinExistence type="predicted"/>
<evidence type="ECO:0000313" key="2">
    <source>
        <dbReference type="EMBL" id="RIA96564.1"/>
    </source>
</evidence>
<evidence type="ECO:0000313" key="3">
    <source>
        <dbReference type="Proteomes" id="UP000265703"/>
    </source>
</evidence>
<keyword evidence="3" id="KW-1185">Reference proteome</keyword>